<evidence type="ECO:0000256" key="1">
    <source>
        <dbReference type="SAM" id="Phobius"/>
    </source>
</evidence>
<keyword evidence="1" id="KW-0472">Membrane</keyword>
<organism evidence="3 4">
    <name type="scientific">Paralysiella testudinis</name>
    <dbReference type="NCBI Taxonomy" id="2809020"/>
    <lineage>
        <taxon>Bacteria</taxon>
        <taxon>Pseudomonadati</taxon>
        <taxon>Pseudomonadota</taxon>
        <taxon>Betaproteobacteria</taxon>
        <taxon>Neisseriales</taxon>
        <taxon>Neisseriaceae</taxon>
        <taxon>Paralysiella</taxon>
    </lineage>
</organism>
<dbReference type="AlphaFoldDB" id="A0A892ZGD1"/>
<reference evidence="3" key="1">
    <citation type="submission" date="2021-02" db="EMBL/GenBank/DDBJ databases">
        <title>Neisseriaceae sp. 26B isolated from the cloaca of a Common Toad-headed Turtle (Mesoclemmys nasuta).</title>
        <authorList>
            <person name="Spergser J."/>
            <person name="Busse H.-J."/>
        </authorList>
    </citation>
    <scope>NUCLEOTIDE SEQUENCE</scope>
    <source>
        <strain evidence="3">26B</strain>
    </source>
</reference>
<dbReference type="Pfam" id="PF09851">
    <property type="entry name" value="SHOCT"/>
    <property type="match status" value="1"/>
</dbReference>
<accession>A0A892ZGD1</accession>
<sequence length="70" mass="7668">MLGFRELIILVIAFAFFMGVLAILGYVVWKAAKKKSSPAARLGKLDELRASGKITPAEYERQRASIISGV</sequence>
<keyword evidence="4" id="KW-1185">Reference proteome</keyword>
<dbReference type="KEGG" id="ptes:JQU52_07635"/>
<proteinExistence type="predicted"/>
<evidence type="ECO:0000259" key="2">
    <source>
        <dbReference type="Pfam" id="PF09851"/>
    </source>
</evidence>
<feature type="transmembrane region" description="Helical" evidence="1">
    <location>
        <begin position="7"/>
        <end position="29"/>
    </location>
</feature>
<feature type="domain" description="SHOCT" evidence="2">
    <location>
        <begin position="41"/>
        <end position="64"/>
    </location>
</feature>
<dbReference type="Proteomes" id="UP000653156">
    <property type="component" value="Chromosome"/>
</dbReference>
<name>A0A892ZGD1_9NEIS</name>
<evidence type="ECO:0000313" key="4">
    <source>
        <dbReference type="Proteomes" id="UP000653156"/>
    </source>
</evidence>
<dbReference type="RefSeq" id="WP_230337927.1">
    <property type="nucleotide sequence ID" value="NZ_CP069798.1"/>
</dbReference>
<dbReference type="InterPro" id="IPR018649">
    <property type="entry name" value="SHOCT"/>
</dbReference>
<keyword evidence="1" id="KW-0812">Transmembrane</keyword>
<keyword evidence="1" id="KW-1133">Transmembrane helix</keyword>
<protein>
    <submittedName>
        <fullName evidence="3">SHOCT domain-containing protein</fullName>
    </submittedName>
</protein>
<gene>
    <name evidence="3" type="ORF">JQU52_07635</name>
</gene>
<evidence type="ECO:0000313" key="3">
    <source>
        <dbReference type="EMBL" id="QRQ80644.1"/>
    </source>
</evidence>
<dbReference type="EMBL" id="CP069798">
    <property type="protein sequence ID" value="QRQ80644.1"/>
    <property type="molecule type" value="Genomic_DNA"/>
</dbReference>